<evidence type="ECO:0000259" key="1">
    <source>
        <dbReference type="Pfam" id="PF11706"/>
    </source>
</evidence>
<evidence type="ECO:0000313" key="2">
    <source>
        <dbReference type="EMBL" id="RDI54117.1"/>
    </source>
</evidence>
<evidence type="ECO:0000313" key="3">
    <source>
        <dbReference type="Proteomes" id="UP000255355"/>
    </source>
</evidence>
<name>A0A370HBN6_9NOCA</name>
<dbReference type="RefSeq" id="WP_068015676.1">
    <property type="nucleotide sequence ID" value="NZ_QQAZ01000002.1"/>
</dbReference>
<dbReference type="PANTHER" id="PTHR35525">
    <property type="entry name" value="BLL6575 PROTEIN"/>
    <property type="match status" value="1"/>
</dbReference>
<dbReference type="PANTHER" id="PTHR35525:SF3">
    <property type="entry name" value="BLL6575 PROTEIN"/>
    <property type="match status" value="1"/>
</dbReference>
<dbReference type="OrthoDB" id="3531194at2"/>
<dbReference type="InterPro" id="IPR023286">
    <property type="entry name" value="ABATE_dom_sf"/>
</dbReference>
<sequence length="183" mass="20871">MHENHYYGDVLRFVTDLTNRPPTEQRELTELWRAAGLGAEAGTAQDLVEIREFLARWTEVVDADTEATRVRLLNALLAETAAYPRITDHAGTGWHLHYRDDDVPLAAMIRTVTVVAAAKHLTRFGMHRLGRCALRECRRAFVDMSRGGRQRYCTRTCANRDAVRRHRAGTGWEEAARSNRPML</sequence>
<feature type="domain" description="Zinc finger CGNR" evidence="1">
    <location>
        <begin position="128"/>
        <end position="168"/>
    </location>
</feature>
<dbReference type="EMBL" id="QQAZ01000002">
    <property type="protein sequence ID" value="RDI54117.1"/>
    <property type="molecule type" value="Genomic_DNA"/>
</dbReference>
<gene>
    <name evidence="2" type="ORF">DFR68_102241</name>
</gene>
<organism evidence="2 3">
    <name type="scientific">Nocardia mexicana</name>
    <dbReference type="NCBI Taxonomy" id="279262"/>
    <lineage>
        <taxon>Bacteria</taxon>
        <taxon>Bacillati</taxon>
        <taxon>Actinomycetota</taxon>
        <taxon>Actinomycetes</taxon>
        <taxon>Mycobacteriales</taxon>
        <taxon>Nocardiaceae</taxon>
        <taxon>Nocardia</taxon>
    </lineage>
</organism>
<comment type="caution">
    <text evidence="2">The sequence shown here is derived from an EMBL/GenBank/DDBJ whole genome shotgun (WGS) entry which is preliminary data.</text>
</comment>
<dbReference type="InterPro" id="IPR010852">
    <property type="entry name" value="ABATE"/>
</dbReference>
<dbReference type="Gene3D" id="1.10.3300.10">
    <property type="entry name" value="Jann2411-like domain"/>
    <property type="match status" value="1"/>
</dbReference>
<dbReference type="InterPro" id="IPR021005">
    <property type="entry name" value="Znf_CGNR"/>
</dbReference>
<proteinExistence type="predicted"/>
<dbReference type="AlphaFoldDB" id="A0A370HBN6"/>
<dbReference type="Pfam" id="PF11706">
    <property type="entry name" value="zf-CGNR"/>
    <property type="match status" value="1"/>
</dbReference>
<dbReference type="SUPFAM" id="SSF160904">
    <property type="entry name" value="Jann2411-like"/>
    <property type="match status" value="1"/>
</dbReference>
<reference evidence="2 3" key="1">
    <citation type="submission" date="2018-07" db="EMBL/GenBank/DDBJ databases">
        <title>Genomic Encyclopedia of Type Strains, Phase IV (KMG-IV): sequencing the most valuable type-strain genomes for metagenomic binning, comparative biology and taxonomic classification.</title>
        <authorList>
            <person name="Goeker M."/>
        </authorList>
    </citation>
    <scope>NUCLEOTIDE SEQUENCE [LARGE SCALE GENOMIC DNA]</scope>
    <source>
        <strain evidence="2 3">DSM 44952</strain>
    </source>
</reference>
<protein>
    <submittedName>
        <fullName evidence="2">CGNR zinc finger protein</fullName>
    </submittedName>
</protein>
<keyword evidence="3" id="KW-1185">Reference proteome</keyword>
<dbReference type="Proteomes" id="UP000255355">
    <property type="component" value="Unassembled WGS sequence"/>
</dbReference>
<accession>A0A370HBN6</accession>
<dbReference type="STRING" id="1210089.GCA_001613165_01554"/>